<dbReference type="CDD" id="cd14728">
    <property type="entry name" value="Ere-like"/>
    <property type="match status" value="1"/>
</dbReference>
<feature type="chain" id="PRO_5021017756" evidence="1">
    <location>
        <begin position="22"/>
        <end position="337"/>
    </location>
</feature>
<reference evidence="2 3" key="1">
    <citation type="submission" date="2019-03" db="EMBL/GenBank/DDBJ databases">
        <title>Genomic Encyclopedia of Archaeal and Bacterial Type Strains, Phase II (KMG-II): from individual species to whole genera.</title>
        <authorList>
            <person name="Goeker M."/>
        </authorList>
    </citation>
    <scope>NUCLEOTIDE SEQUENCE [LARGE SCALE GENOMIC DNA]</scope>
    <source>
        <strain evidence="2 3">DSM 28353</strain>
    </source>
</reference>
<feature type="signal peptide" evidence="1">
    <location>
        <begin position="1"/>
        <end position="21"/>
    </location>
</feature>
<proteinExistence type="predicted"/>
<evidence type="ECO:0000313" key="3">
    <source>
        <dbReference type="Proteomes" id="UP000295292"/>
    </source>
</evidence>
<accession>A0A4R6WM06</accession>
<dbReference type="Proteomes" id="UP000295292">
    <property type="component" value="Unassembled WGS sequence"/>
</dbReference>
<name>A0A4R6WM06_9SPHI</name>
<dbReference type="GO" id="GO:0046677">
    <property type="term" value="P:response to antibiotic"/>
    <property type="evidence" value="ECO:0007669"/>
    <property type="project" value="InterPro"/>
</dbReference>
<dbReference type="RefSeq" id="WP_133583795.1">
    <property type="nucleotide sequence ID" value="NZ_SNYV01000011.1"/>
</dbReference>
<dbReference type="Gene3D" id="3.30.1870.10">
    <property type="entry name" value="EreA-like, domain 2"/>
    <property type="match status" value="1"/>
</dbReference>
<keyword evidence="1" id="KW-0732">Signal</keyword>
<evidence type="ECO:0000256" key="1">
    <source>
        <dbReference type="SAM" id="SignalP"/>
    </source>
</evidence>
<protein>
    <submittedName>
        <fullName evidence="2">Erythromycin esterase-like protein</fullName>
    </submittedName>
</protein>
<dbReference type="OrthoDB" id="9810066at2"/>
<dbReference type="EMBL" id="SNYV01000011">
    <property type="protein sequence ID" value="TDQ80047.1"/>
    <property type="molecule type" value="Genomic_DNA"/>
</dbReference>
<gene>
    <name evidence="2" type="ORF">CLV99_1501</name>
</gene>
<organism evidence="2 3">
    <name type="scientific">Sphingobacterium yanglingense</name>
    <dbReference type="NCBI Taxonomy" id="1437280"/>
    <lineage>
        <taxon>Bacteria</taxon>
        <taxon>Pseudomonadati</taxon>
        <taxon>Bacteroidota</taxon>
        <taxon>Sphingobacteriia</taxon>
        <taxon>Sphingobacteriales</taxon>
        <taxon>Sphingobacteriaceae</taxon>
        <taxon>Sphingobacterium</taxon>
    </lineage>
</organism>
<comment type="caution">
    <text evidence="2">The sequence shown here is derived from an EMBL/GenBank/DDBJ whole genome shotgun (WGS) entry which is preliminary data.</text>
</comment>
<dbReference type="SUPFAM" id="SSF159501">
    <property type="entry name" value="EreA/ChaN-like"/>
    <property type="match status" value="1"/>
</dbReference>
<dbReference type="PANTHER" id="PTHR31299:SF0">
    <property type="entry name" value="ESTERASE, PUTATIVE (AFU_ORTHOLOGUE AFUA_1G05850)-RELATED"/>
    <property type="match status" value="1"/>
</dbReference>
<dbReference type="Pfam" id="PF05139">
    <property type="entry name" value="Erythro_esteras"/>
    <property type="match status" value="1"/>
</dbReference>
<sequence length="337" mass="38962">MYQHRLILAALLMLFTVRAPAQSFSDKDLNALSDNMKQYDIIGLGEAEHFRQGYYKSKVELIKHFVQHNIIDIIALEASMSVADILNSYIHGEIELDPKGILASLNEPYSLQGIGLFDTVEILEMLEWLKQHNTSNYRKVKIVGIDCQNYSIPLSKIEKYVGDDLKMLEEIRETQKLINQSLRSILDSGVLVIKTTEWLNHFKKAKYNVRALKEQIGNKENSVFFRELEQFTNLWDDPTFPRDSMMYENLKQHVFAGSRAVVWAHNFHIENDPEFVAYKKLGVFLKENYPEKYLIIGVSESDSDKNYPAINIHSLDAKYDMMINVDKGSKCERLLAN</sequence>
<dbReference type="PANTHER" id="PTHR31299">
    <property type="entry name" value="ESTERASE, PUTATIVE (AFU_ORTHOLOGUE AFUA_1G05850)-RELATED"/>
    <property type="match status" value="1"/>
</dbReference>
<dbReference type="InterPro" id="IPR052036">
    <property type="entry name" value="Hydrolase/PRTase-associated"/>
</dbReference>
<dbReference type="Gene3D" id="3.40.1660.10">
    <property type="entry name" value="EreA-like (biosynthetic domain)"/>
    <property type="match status" value="1"/>
</dbReference>
<dbReference type="InterPro" id="IPR007815">
    <property type="entry name" value="Emycin_Estase"/>
</dbReference>
<dbReference type="AlphaFoldDB" id="A0A4R6WM06"/>
<evidence type="ECO:0000313" key="2">
    <source>
        <dbReference type="EMBL" id="TDQ80047.1"/>
    </source>
</evidence>
<keyword evidence="3" id="KW-1185">Reference proteome</keyword>